<dbReference type="Proteomes" id="UP001190926">
    <property type="component" value="Unassembled WGS sequence"/>
</dbReference>
<evidence type="ECO:0008006" key="4">
    <source>
        <dbReference type="Google" id="ProtNLM"/>
    </source>
</evidence>
<feature type="signal peptide" evidence="1">
    <location>
        <begin position="1"/>
        <end position="28"/>
    </location>
</feature>
<dbReference type="EMBL" id="SDAM02003674">
    <property type="protein sequence ID" value="KAH6820478.1"/>
    <property type="molecule type" value="Genomic_DNA"/>
</dbReference>
<protein>
    <recommendedName>
        <fullName evidence="4">Defensin-like protein</fullName>
    </recommendedName>
</protein>
<keyword evidence="1" id="KW-0732">Signal</keyword>
<sequence length="93" mass="10095">MASIHPSICILLILTFASVGKMVEMVDAEGEFGMMGSKSRCKQYVYDGCGFKGDCDDPCCEAKCNQLYGSYNVVAYCASPPPVLCLCTFDCHI</sequence>
<feature type="chain" id="PRO_5042294667" description="Defensin-like protein" evidence="1">
    <location>
        <begin position="29"/>
        <end position="93"/>
    </location>
</feature>
<proteinExistence type="predicted"/>
<comment type="caution">
    <text evidence="2">The sequence shown here is derived from an EMBL/GenBank/DDBJ whole genome shotgun (WGS) entry which is preliminary data.</text>
</comment>
<evidence type="ECO:0000256" key="1">
    <source>
        <dbReference type="SAM" id="SignalP"/>
    </source>
</evidence>
<evidence type="ECO:0000313" key="3">
    <source>
        <dbReference type="Proteomes" id="UP001190926"/>
    </source>
</evidence>
<name>A0AAD4NYK8_PERFH</name>
<organism evidence="2 3">
    <name type="scientific">Perilla frutescens var. hirtella</name>
    <name type="common">Perilla citriodora</name>
    <name type="synonym">Perilla setoyensis</name>
    <dbReference type="NCBI Taxonomy" id="608512"/>
    <lineage>
        <taxon>Eukaryota</taxon>
        <taxon>Viridiplantae</taxon>
        <taxon>Streptophyta</taxon>
        <taxon>Embryophyta</taxon>
        <taxon>Tracheophyta</taxon>
        <taxon>Spermatophyta</taxon>
        <taxon>Magnoliopsida</taxon>
        <taxon>eudicotyledons</taxon>
        <taxon>Gunneridae</taxon>
        <taxon>Pentapetalae</taxon>
        <taxon>asterids</taxon>
        <taxon>lamiids</taxon>
        <taxon>Lamiales</taxon>
        <taxon>Lamiaceae</taxon>
        <taxon>Nepetoideae</taxon>
        <taxon>Elsholtzieae</taxon>
        <taxon>Perilla</taxon>
    </lineage>
</organism>
<evidence type="ECO:0000313" key="2">
    <source>
        <dbReference type="EMBL" id="KAH6820478.1"/>
    </source>
</evidence>
<accession>A0AAD4NYK8</accession>
<gene>
    <name evidence="2" type="ORF">C2S53_008394</name>
</gene>
<reference evidence="2 3" key="1">
    <citation type="journal article" date="2021" name="Nat. Commun.">
        <title>Incipient diploidization of the medicinal plant Perilla within 10,000 years.</title>
        <authorList>
            <person name="Zhang Y."/>
            <person name="Shen Q."/>
            <person name="Leng L."/>
            <person name="Zhang D."/>
            <person name="Chen S."/>
            <person name="Shi Y."/>
            <person name="Ning Z."/>
            <person name="Chen S."/>
        </authorList>
    </citation>
    <scope>NUCLEOTIDE SEQUENCE [LARGE SCALE GENOMIC DNA]</scope>
    <source>
        <strain evidence="3">cv. PC099</strain>
    </source>
</reference>
<dbReference type="AlphaFoldDB" id="A0AAD4NYK8"/>
<keyword evidence="3" id="KW-1185">Reference proteome</keyword>